<evidence type="ECO:0000313" key="2">
    <source>
        <dbReference type="Proteomes" id="UP001372338"/>
    </source>
</evidence>
<sequence length="79" mass="9105">MAATVSAWSKPVAWAIESEQHEAELLQSQPQPETTSFWLFGAPGPYSKRFEIYFHRIGFFVLESQLDKSYERKEAASKH</sequence>
<accession>A0AAN9ICU1</accession>
<gene>
    <name evidence="1" type="ORF">RIF29_15693</name>
</gene>
<reference evidence="1 2" key="1">
    <citation type="submission" date="2024-01" db="EMBL/GenBank/DDBJ databases">
        <title>The genomes of 5 underutilized Papilionoideae crops provide insights into root nodulation and disease resistanc.</title>
        <authorList>
            <person name="Yuan L."/>
        </authorList>
    </citation>
    <scope>NUCLEOTIDE SEQUENCE [LARGE SCALE GENOMIC DNA]</scope>
    <source>
        <strain evidence="1">ZHUSHIDOU_FW_LH</strain>
        <tissue evidence="1">Leaf</tissue>
    </source>
</reference>
<organism evidence="1 2">
    <name type="scientific">Crotalaria pallida</name>
    <name type="common">Smooth rattlebox</name>
    <name type="synonym">Crotalaria striata</name>
    <dbReference type="NCBI Taxonomy" id="3830"/>
    <lineage>
        <taxon>Eukaryota</taxon>
        <taxon>Viridiplantae</taxon>
        <taxon>Streptophyta</taxon>
        <taxon>Embryophyta</taxon>
        <taxon>Tracheophyta</taxon>
        <taxon>Spermatophyta</taxon>
        <taxon>Magnoliopsida</taxon>
        <taxon>eudicotyledons</taxon>
        <taxon>Gunneridae</taxon>
        <taxon>Pentapetalae</taxon>
        <taxon>rosids</taxon>
        <taxon>fabids</taxon>
        <taxon>Fabales</taxon>
        <taxon>Fabaceae</taxon>
        <taxon>Papilionoideae</taxon>
        <taxon>50 kb inversion clade</taxon>
        <taxon>genistoids sensu lato</taxon>
        <taxon>core genistoids</taxon>
        <taxon>Crotalarieae</taxon>
        <taxon>Crotalaria</taxon>
    </lineage>
</organism>
<comment type="caution">
    <text evidence="1">The sequence shown here is derived from an EMBL/GenBank/DDBJ whole genome shotgun (WGS) entry which is preliminary data.</text>
</comment>
<dbReference type="AlphaFoldDB" id="A0AAN9ICU1"/>
<protein>
    <submittedName>
        <fullName evidence="1">Uncharacterized protein</fullName>
    </submittedName>
</protein>
<dbReference type="Proteomes" id="UP001372338">
    <property type="component" value="Unassembled WGS sequence"/>
</dbReference>
<evidence type="ECO:0000313" key="1">
    <source>
        <dbReference type="EMBL" id="KAK7274597.1"/>
    </source>
</evidence>
<dbReference type="EMBL" id="JAYWIO010000003">
    <property type="protein sequence ID" value="KAK7274597.1"/>
    <property type="molecule type" value="Genomic_DNA"/>
</dbReference>
<keyword evidence="2" id="KW-1185">Reference proteome</keyword>
<name>A0AAN9ICU1_CROPI</name>
<proteinExistence type="predicted"/>